<comment type="function">
    <text evidence="4">Involved in the assembly process of the P-ring formation. It may associate with FlgF on the rod constituting a structure essential for the P-ring assembly or may act as a modulator protein for the P-ring assembly.</text>
</comment>
<dbReference type="Pfam" id="PF13144">
    <property type="entry name" value="ChapFlgA"/>
    <property type="match status" value="1"/>
</dbReference>
<evidence type="ECO:0000313" key="6">
    <source>
        <dbReference type="EMBL" id="MEO9383826.1"/>
    </source>
</evidence>
<dbReference type="InterPro" id="IPR017585">
    <property type="entry name" value="SAF_FlgA"/>
</dbReference>
<protein>
    <recommendedName>
        <fullName evidence="4">Flagella basal body P-ring formation protein FlgA</fullName>
    </recommendedName>
</protein>
<feature type="domain" description="SAF" evidence="5">
    <location>
        <begin position="47"/>
        <end position="108"/>
    </location>
</feature>
<gene>
    <name evidence="6" type="primary">flgA</name>
    <name evidence="6" type="ORF">ABI908_06790</name>
</gene>
<reference evidence="6 7" key="1">
    <citation type="submission" date="2024-05" db="EMBL/GenBank/DDBJ databases">
        <authorList>
            <person name="De Oliveira J.P."/>
            <person name="Noriler S.A."/>
            <person name="De Oliveira A.G."/>
            <person name="Sipoli D.S."/>
        </authorList>
    </citation>
    <scope>NUCLEOTIDE SEQUENCE [LARGE SCALE GENOMIC DNA]</scope>
    <source>
        <strain evidence="6 7">LABIM192</strain>
    </source>
</reference>
<evidence type="ECO:0000256" key="2">
    <source>
        <dbReference type="ARBA" id="ARBA00022729"/>
    </source>
</evidence>
<dbReference type="EMBL" id="JBDXMI010000001">
    <property type="protein sequence ID" value="MEO9383826.1"/>
    <property type="molecule type" value="Genomic_DNA"/>
</dbReference>
<proteinExistence type="inferred from homology"/>
<keyword evidence="6" id="KW-0966">Cell projection</keyword>
<dbReference type="SMART" id="SM00858">
    <property type="entry name" value="SAF"/>
    <property type="match status" value="1"/>
</dbReference>
<dbReference type="PANTHER" id="PTHR36307:SF1">
    <property type="entry name" value="FLAGELLA BASAL BODY P-RING FORMATION PROTEIN FLGA"/>
    <property type="match status" value="1"/>
</dbReference>
<dbReference type="NCBIfam" id="TIGR03170">
    <property type="entry name" value="flgA_cterm"/>
    <property type="match status" value="1"/>
</dbReference>
<keyword evidence="6" id="KW-0282">Flagellum</keyword>
<keyword evidence="6" id="KW-0969">Cilium</keyword>
<sequence>RDLPSACAAPWLAEASDSRAFSRMRFDIACPASGWRGVFIVRAAVSARVAVAARDLPSGAALSAEDISWARRPVTDSADLFGSSAPPIGLAPRGAIRQDQALRRRQLQPPQWVKRGDIVNITIRQNGIEVSNAGEALANGREGETIRVRSPASGKILRARVSAEGEVTPLE</sequence>
<dbReference type="PANTHER" id="PTHR36307">
    <property type="entry name" value="FLAGELLA BASAL BODY P-RING FORMATION PROTEIN FLGA"/>
    <property type="match status" value="1"/>
</dbReference>
<dbReference type="CDD" id="cd11614">
    <property type="entry name" value="SAF_CpaB_FlgA_like"/>
    <property type="match status" value="1"/>
</dbReference>
<accession>A0ABV0IRA3</accession>
<dbReference type="InterPro" id="IPR013974">
    <property type="entry name" value="SAF"/>
</dbReference>
<name>A0ABV0IRA3_9NEIS</name>
<keyword evidence="4" id="KW-1005">Bacterial flagellum biogenesis</keyword>
<evidence type="ECO:0000313" key="7">
    <source>
        <dbReference type="Proteomes" id="UP001462502"/>
    </source>
</evidence>
<dbReference type="RefSeq" id="WP_347949746.1">
    <property type="nucleotide sequence ID" value="NZ_JBDXMI010000001.1"/>
</dbReference>
<dbReference type="InterPro" id="IPR039246">
    <property type="entry name" value="Flagellar_FlgA"/>
</dbReference>
<organism evidence="6 7">
    <name type="scientific">Chromobacterium phragmitis</name>
    <dbReference type="NCBI Taxonomy" id="2202141"/>
    <lineage>
        <taxon>Bacteria</taxon>
        <taxon>Pseudomonadati</taxon>
        <taxon>Pseudomonadota</taxon>
        <taxon>Betaproteobacteria</taxon>
        <taxon>Neisseriales</taxon>
        <taxon>Chromobacteriaceae</taxon>
        <taxon>Chromobacterium</taxon>
    </lineage>
</organism>
<evidence type="ECO:0000256" key="3">
    <source>
        <dbReference type="ARBA" id="ARBA00022764"/>
    </source>
</evidence>
<dbReference type="Gene3D" id="3.90.1210.10">
    <property type="entry name" value="Antifreeze-like/N-acetylneuraminic acid synthase C-terminal domain"/>
    <property type="match status" value="1"/>
</dbReference>
<evidence type="ECO:0000259" key="5">
    <source>
        <dbReference type="SMART" id="SM00858"/>
    </source>
</evidence>
<dbReference type="Gene3D" id="2.30.30.760">
    <property type="match status" value="1"/>
</dbReference>
<keyword evidence="2" id="KW-0732">Signal</keyword>
<comment type="similarity">
    <text evidence="4">Belongs to the FlgA family.</text>
</comment>
<feature type="non-terminal residue" evidence="6">
    <location>
        <position position="1"/>
    </location>
</feature>
<comment type="subcellular location">
    <subcellularLocation>
        <location evidence="1 4">Periplasm</location>
    </subcellularLocation>
</comment>
<evidence type="ECO:0000256" key="4">
    <source>
        <dbReference type="RuleBase" id="RU362063"/>
    </source>
</evidence>
<keyword evidence="7" id="KW-1185">Reference proteome</keyword>
<evidence type="ECO:0000256" key="1">
    <source>
        <dbReference type="ARBA" id="ARBA00004418"/>
    </source>
</evidence>
<comment type="caution">
    <text evidence="6">The sequence shown here is derived from an EMBL/GenBank/DDBJ whole genome shotgun (WGS) entry which is preliminary data.</text>
</comment>
<dbReference type="Proteomes" id="UP001462502">
    <property type="component" value="Unassembled WGS sequence"/>
</dbReference>
<keyword evidence="3 4" id="KW-0574">Periplasm</keyword>